<dbReference type="Gene3D" id="1.20.1080.10">
    <property type="entry name" value="Glycerol uptake facilitator protein"/>
    <property type="match status" value="1"/>
</dbReference>
<keyword evidence="6 9" id="KW-0472">Membrane</keyword>
<evidence type="ECO:0000256" key="5">
    <source>
        <dbReference type="ARBA" id="ARBA00022989"/>
    </source>
</evidence>
<accession>A0A8H7QA62</accession>
<keyword evidence="11" id="KW-1185">Reference proteome</keyword>
<feature type="transmembrane region" description="Helical" evidence="9">
    <location>
        <begin position="269"/>
        <end position="289"/>
    </location>
</feature>
<feature type="transmembrane region" description="Helical" evidence="9">
    <location>
        <begin position="185"/>
        <end position="203"/>
    </location>
</feature>
<dbReference type="PANTHER" id="PTHR43829:SF9">
    <property type="entry name" value="AQUAPORIN-9"/>
    <property type="match status" value="1"/>
</dbReference>
<evidence type="ECO:0000256" key="4">
    <source>
        <dbReference type="ARBA" id="ARBA00022692"/>
    </source>
</evidence>
<dbReference type="Proteomes" id="UP000612746">
    <property type="component" value="Unassembled WGS sequence"/>
</dbReference>
<dbReference type="InterPro" id="IPR023271">
    <property type="entry name" value="Aquaporin-like"/>
</dbReference>
<dbReference type="PRINTS" id="PR00783">
    <property type="entry name" value="MINTRINSICP"/>
</dbReference>
<evidence type="ECO:0008006" key="12">
    <source>
        <dbReference type="Google" id="ProtNLM"/>
    </source>
</evidence>
<proteinExistence type="inferred from homology"/>
<evidence type="ECO:0000256" key="7">
    <source>
        <dbReference type="RuleBase" id="RU000477"/>
    </source>
</evidence>
<dbReference type="GO" id="GO:0015254">
    <property type="term" value="F:glycerol channel activity"/>
    <property type="evidence" value="ECO:0007669"/>
    <property type="project" value="TreeGrafter"/>
</dbReference>
<dbReference type="OrthoDB" id="3222at2759"/>
<dbReference type="GO" id="GO:0015250">
    <property type="term" value="F:water channel activity"/>
    <property type="evidence" value="ECO:0007669"/>
    <property type="project" value="TreeGrafter"/>
</dbReference>
<dbReference type="AlphaFoldDB" id="A0A8H7QA62"/>
<keyword evidence="4 7" id="KW-0812">Transmembrane</keyword>
<feature type="transmembrane region" description="Helical" evidence="9">
    <location>
        <begin position="127"/>
        <end position="148"/>
    </location>
</feature>
<sequence length="304" mass="32857">MLDPADIPDHSETSSEEKKHHDSVAIHDGHYRLPQERNFVGRLRHKLREPLAEFIATCVMIVLGDGVVAQVVLSDNAKGQYLSISFGWCFAVMCAIYIAGGISGAHLNPAVTLCMAVWRDFPWRKVPAYWLAQFLGALTGAAIVFADYRKAISTFAGEGVYTVTGTNATAGLFSTYPAAFMTPEGSFFSEVLGTCILLLVILGQADDHNMHAAKNSPLVVAFTVAGIGISLGWETGYAINPARDFGPRCFAAMAGYGSEVFTNSGSYTWVPIIGPFVGAVLAGLIYEILIDSESNRSRLTHRQI</sequence>
<evidence type="ECO:0000256" key="2">
    <source>
        <dbReference type="ARBA" id="ARBA00006175"/>
    </source>
</evidence>
<feature type="transmembrane region" description="Helical" evidence="9">
    <location>
        <begin position="215"/>
        <end position="233"/>
    </location>
</feature>
<evidence type="ECO:0000256" key="1">
    <source>
        <dbReference type="ARBA" id="ARBA00004141"/>
    </source>
</evidence>
<dbReference type="NCBIfam" id="TIGR00861">
    <property type="entry name" value="MIP"/>
    <property type="match status" value="1"/>
</dbReference>
<evidence type="ECO:0000256" key="8">
    <source>
        <dbReference type="SAM" id="MobiDB-lite"/>
    </source>
</evidence>
<comment type="caution">
    <text evidence="10">The sequence shown here is derived from an EMBL/GenBank/DDBJ whole genome shotgun (WGS) entry which is preliminary data.</text>
</comment>
<dbReference type="CDD" id="cd00333">
    <property type="entry name" value="MIP"/>
    <property type="match status" value="1"/>
</dbReference>
<evidence type="ECO:0000313" key="11">
    <source>
        <dbReference type="Proteomes" id="UP000612746"/>
    </source>
</evidence>
<feature type="transmembrane region" description="Helical" evidence="9">
    <location>
        <begin position="85"/>
        <end position="107"/>
    </location>
</feature>
<organism evidence="10 11">
    <name type="scientific">Umbelopsis vinacea</name>
    <dbReference type="NCBI Taxonomy" id="44442"/>
    <lineage>
        <taxon>Eukaryota</taxon>
        <taxon>Fungi</taxon>
        <taxon>Fungi incertae sedis</taxon>
        <taxon>Mucoromycota</taxon>
        <taxon>Mucoromycotina</taxon>
        <taxon>Umbelopsidomycetes</taxon>
        <taxon>Umbelopsidales</taxon>
        <taxon>Umbelopsidaceae</taxon>
        <taxon>Umbelopsis</taxon>
    </lineage>
</organism>
<gene>
    <name evidence="10" type="ORF">INT44_000810</name>
</gene>
<dbReference type="InterPro" id="IPR000425">
    <property type="entry name" value="MIP"/>
</dbReference>
<dbReference type="Pfam" id="PF00230">
    <property type="entry name" value="MIP"/>
    <property type="match status" value="1"/>
</dbReference>
<evidence type="ECO:0000313" key="10">
    <source>
        <dbReference type="EMBL" id="KAG2188059.1"/>
    </source>
</evidence>
<name>A0A8H7QA62_9FUNG</name>
<feature type="transmembrane region" description="Helical" evidence="9">
    <location>
        <begin position="160"/>
        <end position="179"/>
    </location>
</feature>
<evidence type="ECO:0000256" key="9">
    <source>
        <dbReference type="SAM" id="Phobius"/>
    </source>
</evidence>
<keyword evidence="3 7" id="KW-0813">Transport</keyword>
<reference evidence="10" key="1">
    <citation type="submission" date="2020-12" db="EMBL/GenBank/DDBJ databases">
        <title>Metabolic potential, ecology and presence of endohyphal bacteria is reflected in genomic diversity of Mucoromycotina.</title>
        <authorList>
            <person name="Muszewska A."/>
            <person name="Okrasinska A."/>
            <person name="Steczkiewicz K."/>
            <person name="Drgas O."/>
            <person name="Orlowska M."/>
            <person name="Perlinska-Lenart U."/>
            <person name="Aleksandrzak-Piekarczyk T."/>
            <person name="Szatraj K."/>
            <person name="Zielenkiewicz U."/>
            <person name="Pilsyk S."/>
            <person name="Malc E."/>
            <person name="Mieczkowski P."/>
            <person name="Kruszewska J.S."/>
            <person name="Biernat P."/>
            <person name="Pawlowska J."/>
        </authorList>
    </citation>
    <scope>NUCLEOTIDE SEQUENCE</scope>
    <source>
        <strain evidence="10">WA0000051536</strain>
    </source>
</reference>
<feature type="region of interest" description="Disordered" evidence="8">
    <location>
        <begin position="1"/>
        <end position="22"/>
    </location>
</feature>
<feature type="transmembrane region" description="Helical" evidence="9">
    <location>
        <begin position="54"/>
        <end position="73"/>
    </location>
</feature>
<evidence type="ECO:0000256" key="6">
    <source>
        <dbReference type="ARBA" id="ARBA00023136"/>
    </source>
</evidence>
<keyword evidence="5 9" id="KW-1133">Transmembrane helix</keyword>
<comment type="subcellular location">
    <subcellularLocation>
        <location evidence="1">Membrane</location>
        <topology evidence="1">Multi-pass membrane protein</topology>
    </subcellularLocation>
</comment>
<dbReference type="PANTHER" id="PTHR43829">
    <property type="entry name" value="AQUAPORIN OR AQUAGLYCEROPORIN RELATED"/>
    <property type="match status" value="1"/>
</dbReference>
<dbReference type="SUPFAM" id="SSF81338">
    <property type="entry name" value="Aquaporin-like"/>
    <property type="match status" value="1"/>
</dbReference>
<dbReference type="GO" id="GO:0005886">
    <property type="term" value="C:plasma membrane"/>
    <property type="evidence" value="ECO:0007669"/>
    <property type="project" value="TreeGrafter"/>
</dbReference>
<feature type="compositionally biased region" description="Basic and acidic residues" evidence="8">
    <location>
        <begin position="7"/>
        <end position="22"/>
    </location>
</feature>
<dbReference type="PRINTS" id="PR02019">
    <property type="entry name" value="AQUAPORIN7"/>
</dbReference>
<dbReference type="EMBL" id="JAEPRA010000002">
    <property type="protein sequence ID" value="KAG2188059.1"/>
    <property type="molecule type" value="Genomic_DNA"/>
</dbReference>
<protein>
    <recommendedName>
        <fullName evidence="12">Aquaporin</fullName>
    </recommendedName>
</protein>
<dbReference type="InterPro" id="IPR050363">
    <property type="entry name" value="MIP/Aquaporin"/>
</dbReference>
<evidence type="ECO:0000256" key="3">
    <source>
        <dbReference type="ARBA" id="ARBA00022448"/>
    </source>
</evidence>
<comment type="similarity">
    <text evidence="2 7">Belongs to the MIP/aquaporin (TC 1.A.8) family.</text>
</comment>